<evidence type="ECO:0000313" key="2">
    <source>
        <dbReference type="Proteomes" id="UP000610966"/>
    </source>
</evidence>
<protein>
    <submittedName>
        <fullName evidence="1">Uncharacterized protein</fullName>
    </submittedName>
</protein>
<dbReference type="AlphaFoldDB" id="A0A8J3R6N1"/>
<dbReference type="EMBL" id="BOOG01000014">
    <property type="protein sequence ID" value="GIH69413.1"/>
    <property type="molecule type" value="Genomic_DNA"/>
</dbReference>
<organism evidence="1 2">
    <name type="scientific">Sphaerimonospora thailandensis</name>
    <dbReference type="NCBI Taxonomy" id="795644"/>
    <lineage>
        <taxon>Bacteria</taxon>
        <taxon>Bacillati</taxon>
        <taxon>Actinomycetota</taxon>
        <taxon>Actinomycetes</taxon>
        <taxon>Streptosporangiales</taxon>
        <taxon>Streptosporangiaceae</taxon>
        <taxon>Sphaerimonospora</taxon>
    </lineage>
</organism>
<sequence length="96" mass="10300">MQQGIAMPGTCAYKCPPWCTDHANGTPPGRNPHPADQLCRTVARNPAYGEITLTSDTDDGPVIWLHNTREELTPAAAEQLAYALLAQAAAAREATR</sequence>
<comment type="caution">
    <text evidence="1">The sequence shown here is derived from an EMBL/GenBank/DDBJ whole genome shotgun (WGS) entry which is preliminary data.</text>
</comment>
<gene>
    <name evidence="1" type="ORF">Mth01_16660</name>
</gene>
<reference evidence="1" key="1">
    <citation type="submission" date="2021-01" db="EMBL/GenBank/DDBJ databases">
        <title>Whole genome shotgun sequence of Sphaerimonospora thailandensis NBRC 107569.</title>
        <authorList>
            <person name="Komaki H."/>
            <person name="Tamura T."/>
        </authorList>
    </citation>
    <scope>NUCLEOTIDE SEQUENCE</scope>
    <source>
        <strain evidence="1">NBRC 107569</strain>
    </source>
</reference>
<evidence type="ECO:0000313" key="1">
    <source>
        <dbReference type="EMBL" id="GIH69413.1"/>
    </source>
</evidence>
<dbReference type="Proteomes" id="UP000610966">
    <property type="component" value="Unassembled WGS sequence"/>
</dbReference>
<keyword evidence="2" id="KW-1185">Reference proteome</keyword>
<accession>A0A8J3R6N1</accession>
<proteinExistence type="predicted"/>
<name>A0A8J3R6N1_9ACTN</name>